<keyword evidence="1" id="KW-0175">Coiled coil</keyword>
<keyword evidence="4" id="KW-1185">Reference proteome</keyword>
<feature type="region of interest" description="Disordered" evidence="2">
    <location>
        <begin position="795"/>
        <end position="822"/>
    </location>
</feature>
<feature type="compositionally biased region" description="Basic and acidic residues" evidence="2">
    <location>
        <begin position="231"/>
        <end position="240"/>
    </location>
</feature>
<reference evidence="3" key="2">
    <citation type="submission" date="2025-05" db="UniProtKB">
        <authorList>
            <consortium name="Ensembl"/>
        </authorList>
    </citation>
    <scope>IDENTIFICATION</scope>
</reference>
<dbReference type="InterPro" id="IPR004965">
    <property type="entry name" value="Paralemmin"/>
</dbReference>
<name>A0A452GTQ8_9SAUR</name>
<organism evidence="3 4">
    <name type="scientific">Gopherus agassizii</name>
    <name type="common">Agassiz's desert tortoise</name>
    <dbReference type="NCBI Taxonomy" id="38772"/>
    <lineage>
        <taxon>Eukaryota</taxon>
        <taxon>Metazoa</taxon>
        <taxon>Chordata</taxon>
        <taxon>Craniata</taxon>
        <taxon>Vertebrata</taxon>
        <taxon>Euteleostomi</taxon>
        <taxon>Archelosauria</taxon>
        <taxon>Testudinata</taxon>
        <taxon>Testudines</taxon>
        <taxon>Cryptodira</taxon>
        <taxon>Durocryptodira</taxon>
        <taxon>Testudinoidea</taxon>
        <taxon>Testudinidae</taxon>
        <taxon>Gopherus</taxon>
    </lineage>
</organism>
<protein>
    <recommendedName>
        <fullName evidence="5">Paralemmin 3</fullName>
    </recommendedName>
</protein>
<feature type="compositionally biased region" description="Low complexity" evidence="2">
    <location>
        <begin position="80"/>
        <end position="92"/>
    </location>
</feature>
<dbReference type="STRING" id="38772.ENSGAGP00000005320"/>
<feature type="region of interest" description="Disordered" evidence="2">
    <location>
        <begin position="231"/>
        <end position="423"/>
    </location>
</feature>
<dbReference type="GO" id="GO:0008360">
    <property type="term" value="P:regulation of cell shape"/>
    <property type="evidence" value="ECO:0007669"/>
    <property type="project" value="InterPro"/>
</dbReference>
<dbReference type="Ensembl" id="ENSGAGT00000006190.1">
    <property type="protein sequence ID" value="ENSGAGP00000005320.1"/>
    <property type="gene ID" value="ENSGAGG00000004307.1"/>
</dbReference>
<evidence type="ECO:0008006" key="5">
    <source>
        <dbReference type="Google" id="ProtNLM"/>
    </source>
</evidence>
<feature type="region of interest" description="Disordered" evidence="2">
    <location>
        <begin position="80"/>
        <end position="128"/>
    </location>
</feature>
<feature type="compositionally biased region" description="Basic and acidic residues" evidence="2">
    <location>
        <begin position="93"/>
        <end position="109"/>
    </location>
</feature>
<feature type="compositionally biased region" description="Low complexity" evidence="2">
    <location>
        <begin position="288"/>
        <end position="297"/>
    </location>
</feature>
<dbReference type="Ensembl" id="ENSGAGT00000006187.1">
    <property type="protein sequence ID" value="ENSGAGP00000005317.1"/>
    <property type="gene ID" value="ENSGAGG00000004307.1"/>
</dbReference>
<dbReference type="AlphaFoldDB" id="A0A452GTQ8"/>
<evidence type="ECO:0000256" key="1">
    <source>
        <dbReference type="ARBA" id="ARBA00023054"/>
    </source>
</evidence>
<evidence type="ECO:0000313" key="4">
    <source>
        <dbReference type="Proteomes" id="UP000291020"/>
    </source>
</evidence>
<evidence type="ECO:0000256" key="2">
    <source>
        <dbReference type="SAM" id="MobiDB-lite"/>
    </source>
</evidence>
<dbReference type="Pfam" id="PF03285">
    <property type="entry name" value="Paralemmin"/>
    <property type="match status" value="1"/>
</dbReference>
<proteinExistence type="predicted"/>
<sequence>MAESSLYTQRLEAIVGRRKVQERILRTRRELEEEKLRAQQLKRKSLRDRWLMEGSCLPPENDPTSPLWQTQSRIQELEQDLSSLQSQMQQLDNPEHHGKSHEALEDAKRPAGGTCEARGAGSASAGRGGCVCETEPALPLAPVPPKRAMRVAAQETLKNGDVSRAGPFGVEGISPGEGKTDASSAAPGTRDDGAGASAKQPEKLGMGKVEMIIRNHLGQEVGSMDAIRRTSPEMEGEAPRGENGLEEAWDGRTEREPQSPPAFASDALDSRMEESVAGEGSREGPEGESGVQEGEVQALPVENCCLDSPRPEPDGELEEPIGVVEEGEISAEPARGATEMEEAEAAQRTRGRAAEPERPQELGPTQGRGPMWQEPAKEQEHQVSPGAEHPQAAGVGERAETKVSLQDQIPALQGQIPSPQEAKAALRDQFPALLDQIPSSLQEAKTPLQDQIPALQGQIPSPHEAKATLRDQTPSSLQEAEVSMQNQIPTVEDQIPLSLLEVKTSLQGQIPSPQEAKAALQDQIQSMQNQIPSSLQDQIPSSLQEANISLQDQISSALQNQIPSPHEAKATLRDQTPSSLQEAEVSMQNQIPTVQDQIPLSLLGVKTSLQGQIPSPQEAKAALQDQISSSLQDQILSSLQEAEVSMQNQIPTVQDQIPLSLLEVKTSLQGQIPSPQEAKAALQDQISSSVQDQIQSMQDQIPSSLQEANISLQDQTPSALQNQIPSPHEAKAALQDQVPSSLQDQIQSMQDQICSLPLCRKLSLQDQIPSALQDQIPSPHEAKSALQDQIPSPHEAKAPLQDQIPSPHEAEHSFHSQIPSSQEPIPAFHGEVLLTSPRRAPTPEQVPSRPRQSMALKGGSGTGLISSATEETTENLGKLHPEQQPLLKEASGLRMGWKQPQDPVARNLQPGAGTLKSLAAMSPEAPTYTTASVNTASPCQGRSTTTPRPGDGQETGRRKQKTCQCCSVM</sequence>
<dbReference type="PANTHER" id="PTHR47528">
    <property type="entry name" value="PARALEMMIN-3"/>
    <property type="match status" value="1"/>
</dbReference>
<feature type="region of interest" description="Disordered" evidence="2">
    <location>
        <begin position="918"/>
        <end position="961"/>
    </location>
</feature>
<feature type="compositionally biased region" description="Basic and acidic residues" evidence="2">
    <location>
        <begin position="268"/>
        <end position="285"/>
    </location>
</feature>
<dbReference type="InterPro" id="IPR024149">
    <property type="entry name" value="Paralemmin-3"/>
</dbReference>
<feature type="region of interest" description="Disordered" evidence="2">
    <location>
        <begin position="836"/>
        <end position="862"/>
    </location>
</feature>
<dbReference type="Proteomes" id="UP000291020">
    <property type="component" value="Unassembled WGS sequence"/>
</dbReference>
<feature type="compositionally biased region" description="Acidic residues" evidence="2">
    <location>
        <begin position="314"/>
        <end position="329"/>
    </location>
</feature>
<feature type="region of interest" description="Disordered" evidence="2">
    <location>
        <begin position="158"/>
        <end position="202"/>
    </location>
</feature>
<accession>A0A452GTQ8</accession>
<reference evidence="4" key="1">
    <citation type="journal article" date="2017" name="PLoS ONE">
        <title>The Agassiz's desert tortoise genome provides a resource for the conservation of a threatened species.</title>
        <authorList>
            <person name="Tollis M."/>
            <person name="DeNardo D.F."/>
            <person name="Cornelius J.A."/>
            <person name="Dolby G.A."/>
            <person name="Edwards T."/>
            <person name="Henen B.T."/>
            <person name="Karl A.E."/>
            <person name="Murphy R.W."/>
            <person name="Kusumi K."/>
        </authorList>
    </citation>
    <scope>NUCLEOTIDE SEQUENCE [LARGE SCALE GENOMIC DNA]</scope>
</reference>
<evidence type="ECO:0000313" key="3">
    <source>
        <dbReference type="Ensembl" id="ENSGAGP00000005320.1"/>
    </source>
</evidence>
<dbReference type="GO" id="GO:0016020">
    <property type="term" value="C:membrane"/>
    <property type="evidence" value="ECO:0007669"/>
    <property type="project" value="InterPro"/>
</dbReference>
<feature type="compositionally biased region" description="Polar residues" evidence="2">
    <location>
        <begin position="927"/>
        <end position="947"/>
    </location>
</feature>
<dbReference type="PANTHER" id="PTHR47528:SF1">
    <property type="entry name" value="PARALEMMIN-3"/>
    <property type="match status" value="1"/>
</dbReference>